<dbReference type="GO" id="GO:0004497">
    <property type="term" value="F:monooxygenase activity"/>
    <property type="evidence" value="ECO:0007669"/>
    <property type="project" value="UniProtKB-KW"/>
</dbReference>
<accession>A0A7R9PGW9</accession>
<keyword evidence="1" id="KW-0560">Oxidoreductase</keyword>
<organism evidence="2">
    <name type="scientific">Timema genevievae</name>
    <name type="common">Walking stick</name>
    <dbReference type="NCBI Taxonomy" id="629358"/>
    <lineage>
        <taxon>Eukaryota</taxon>
        <taxon>Metazoa</taxon>
        <taxon>Ecdysozoa</taxon>
        <taxon>Arthropoda</taxon>
        <taxon>Hexapoda</taxon>
        <taxon>Insecta</taxon>
        <taxon>Pterygota</taxon>
        <taxon>Neoptera</taxon>
        <taxon>Polyneoptera</taxon>
        <taxon>Phasmatodea</taxon>
        <taxon>Timematodea</taxon>
        <taxon>Timematoidea</taxon>
        <taxon>Timematidae</taxon>
        <taxon>Timema</taxon>
    </lineage>
</organism>
<dbReference type="Gene3D" id="1.10.630.10">
    <property type="entry name" value="Cytochrome P450"/>
    <property type="match status" value="1"/>
</dbReference>
<dbReference type="GO" id="GO:0016705">
    <property type="term" value="F:oxidoreductase activity, acting on paired donors, with incorporation or reduction of molecular oxygen"/>
    <property type="evidence" value="ECO:0007669"/>
    <property type="project" value="InterPro"/>
</dbReference>
<keyword evidence="1" id="KW-0503">Monooxygenase</keyword>
<dbReference type="GO" id="GO:0005506">
    <property type="term" value="F:iron ion binding"/>
    <property type="evidence" value="ECO:0007669"/>
    <property type="project" value="InterPro"/>
</dbReference>
<sequence length="60" mass="6678">MDHGNRIRFALMQTKVGLVGLLSQYKFSVCEKTAVPMVYSPAGLTLCARKGIHLTINNRK</sequence>
<dbReference type="EMBL" id="OE839273">
    <property type="protein sequence ID" value="CAD7586494.1"/>
    <property type="molecule type" value="Genomic_DNA"/>
</dbReference>
<gene>
    <name evidence="2" type="ORF">TGEB3V08_LOCUS845</name>
</gene>
<reference evidence="2" key="1">
    <citation type="submission" date="2020-11" db="EMBL/GenBank/DDBJ databases">
        <authorList>
            <person name="Tran Van P."/>
        </authorList>
    </citation>
    <scope>NUCLEOTIDE SEQUENCE</scope>
</reference>
<dbReference type="SUPFAM" id="SSF48264">
    <property type="entry name" value="Cytochrome P450"/>
    <property type="match status" value="1"/>
</dbReference>
<proteinExistence type="predicted"/>
<dbReference type="InterPro" id="IPR036396">
    <property type="entry name" value="Cyt_P450_sf"/>
</dbReference>
<dbReference type="GO" id="GO:0020037">
    <property type="term" value="F:heme binding"/>
    <property type="evidence" value="ECO:0007669"/>
    <property type="project" value="InterPro"/>
</dbReference>
<dbReference type="AlphaFoldDB" id="A0A7R9PGW9"/>
<name>A0A7R9PGW9_TIMGE</name>
<protein>
    <submittedName>
        <fullName evidence="2">Uncharacterized protein</fullName>
    </submittedName>
</protein>
<evidence type="ECO:0000313" key="2">
    <source>
        <dbReference type="EMBL" id="CAD7586494.1"/>
    </source>
</evidence>
<evidence type="ECO:0000256" key="1">
    <source>
        <dbReference type="ARBA" id="ARBA00023033"/>
    </source>
</evidence>